<keyword evidence="7" id="KW-0805">Transcription regulation</keyword>
<dbReference type="FunFam" id="3.30.160.60:FF:000875">
    <property type="entry name" value="zinc finger protein 236 isoform X7"/>
    <property type="match status" value="1"/>
</dbReference>
<feature type="domain" description="C2H2-type" evidence="13">
    <location>
        <begin position="1866"/>
        <end position="1889"/>
    </location>
</feature>
<feature type="domain" description="C2H2-type" evidence="13">
    <location>
        <begin position="955"/>
        <end position="982"/>
    </location>
</feature>
<keyword evidence="3" id="KW-0479">Metal-binding</keyword>
<dbReference type="FunFam" id="3.30.160.60:FF:000481">
    <property type="entry name" value="zinc finger protein 236"/>
    <property type="match status" value="1"/>
</dbReference>
<comment type="subcellular location">
    <subcellularLocation>
        <location evidence="2">Nucleus</location>
    </subcellularLocation>
</comment>
<feature type="domain" description="C2H2-type" evidence="13">
    <location>
        <begin position="483"/>
        <end position="510"/>
    </location>
</feature>
<reference evidence="14" key="1">
    <citation type="submission" date="2021-07" db="EMBL/GenBank/DDBJ databases">
        <authorList>
            <person name="Catto M.A."/>
            <person name="Jacobson A."/>
            <person name="Kennedy G."/>
            <person name="Labadie P."/>
            <person name="Hunt B.G."/>
            <person name="Srinivasan R."/>
        </authorList>
    </citation>
    <scope>NUCLEOTIDE SEQUENCE</scope>
    <source>
        <strain evidence="14">PL_HMW_Pooled</strain>
        <tissue evidence="14">Head</tissue>
    </source>
</reference>
<evidence type="ECO:0000313" key="15">
    <source>
        <dbReference type="Proteomes" id="UP001219518"/>
    </source>
</evidence>
<feature type="domain" description="C2H2-type" evidence="13">
    <location>
        <begin position="927"/>
        <end position="954"/>
    </location>
</feature>
<feature type="domain" description="C2H2-type" evidence="13">
    <location>
        <begin position="871"/>
        <end position="898"/>
    </location>
</feature>
<feature type="domain" description="C2H2-type" evidence="13">
    <location>
        <begin position="544"/>
        <end position="572"/>
    </location>
</feature>
<dbReference type="FunFam" id="3.30.160.60:FF:000110">
    <property type="entry name" value="Zinc finger protein-like"/>
    <property type="match status" value="1"/>
</dbReference>
<dbReference type="FunFam" id="3.30.160.60:FF:000100">
    <property type="entry name" value="Zinc finger 45-like"/>
    <property type="match status" value="1"/>
</dbReference>
<evidence type="ECO:0000256" key="9">
    <source>
        <dbReference type="ARBA" id="ARBA00023163"/>
    </source>
</evidence>
<feature type="domain" description="C2H2-type" evidence="13">
    <location>
        <begin position="1531"/>
        <end position="1560"/>
    </location>
</feature>
<feature type="domain" description="C2H2-type" evidence="13">
    <location>
        <begin position="1838"/>
        <end position="1865"/>
    </location>
</feature>
<keyword evidence="4" id="KW-0677">Repeat</keyword>
<feature type="domain" description="C2H2-type" evidence="13">
    <location>
        <begin position="759"/>
        <end position="786"/>
    </location>
</feature>
<feature type="compositionally biased region" description="Polar residues" evidence="12">
    <location>
        <begin position="625"/>
        <end position="635"/>
    </location>
</feature>
<feature type="region of interest" description="Disordered" evidence="12">
    <location>
        <begin position="817"/>
        <end position="838"/>
    </location>
</feature>
<name>A0AAE1LGD0_9NEOP</name>
<evidence type="ECO:0000256" key="6">
    <source>
        <dbReference type="ARBA" id="ARBA00022833"/>
    </source>
</evidence>
<feature type="domain" description="C2H2-type" evidence="13">
    <location>
        <begin position="1445"/>
        <end position="1472"/>
    </location>
</feature>
<feature type="domain" description="C2H2-type" evidence="13">
    <location>
        <begin position="1265"/>
        <end position="1288"/>
    </location>
</feature>
<feature type="domain" description="C2H2-type" evidence="13">
    <location>
        <begin position="899"/>
        <end position="926"/>
    </location>
</feature>
<keyword evidence="9" id="KW-0804">Transcription</keyword>
<sequence length="1941" mass="214590">MESVRLLAEPSEVLGGHVLSLSAGDVLRDNGIIFTQDTLTSSIITTDSGGEEVQTFMSLPVHLLQDNSFVGPVLVKNAAGNTFLIDPRQCNVLGDGNDDGQAHLIIAPSSESLSADQSTSNIMGFDMDFPYITNVGNVVLSESGSVAECNMDVNSSAIPQLESRMIQGASQMLQGANKLLPEGMCIDMSQLSIVTSDGVVSYVTAVSGDNALPESNEVVSALPQPDTVFMKVCEGVDFKEGVTFASEATIPSDDRSNIEILPAKLKRGRGRPRKNDPNQEDVMDPPVGKPPYKCDTCDYEAALWGRLKRHKESHKNEKPHRCKVCGASYNVEANLTLHMATHNQEQLKCPECQREFSRVASLRSHLMLHEREDNLFCTECGDEFALQYQLDSHVMEHQDEWVSKNIEKIHECQKCYRQFSKASALKEHMRDHVKVKHSLVRRKHDRTQDRSEFSHKCSTCGKVFQKPSQLVRHMRIHTGERPFPCSVCGKAFSQKGSLQIHMTKHNGEKPYQCDFCSARFSQKGNLRAHIQRVHSIPQQGTVTFRCTECPCIFRKLGSLNSHMGRAHSQVDTGKSLKKDNVCPEQMMQVNVNQIMAQIAALKTVNSCDDNQTTSNIHIEEREHTGSVNLPSNEDSMPTKKTESSDILQEAISKSGLEGKPDSEVSSNKATAVIGFITLADKALDGTVRRYTIRQRKVGGIRWHQCSFCCKEFKKPSDLVRHIRIHTHEKPFKCPHCFRAFSVKSTLTAHIRTHGGLKRYSCSDCNKKFSTTSSLKVHQRLHNGERPFPCSVCNRTFRTSGHRQTHWLQHCDPLSTLSSDAKKRRRKSKKSEIQPGENLPDVLLGEPIVITESGLVQTDTVKPEKESGPRLHNCDQCTASFRKKNHLRNHLRIHSGERPFQCNICSRSFVSNGVLKTHILTHDSVKAFKCEICPTAFSTQGSLKRHQSMHSDSKPFMCPYCHKTFKHKLACKKHIKNHKVEVARAVARQANEFQEPQFVVSVVDGFNGGEIIVPDFQAFSNNAPGGADNLEETETDKLVDTGGVITHTLLADASGTITLPASLTQESIREIEDTLNQQLSCGGPNAIIMSNSHQSNLHLNTLTVNTTVQQNTSVIDFAAASEAAHAEDIAAAANLAASEVPAGTNLSDEHKESALVSESSDLSSAIFGPTFDQQTYDACTFPTITLQGDHLSLAGIEQGETLSANMEAILPQSCGNERRRADQNDDEIDAHGGDIHELSLPDAEVQTLTAEAIEESSISRPRSSSTSCETCGQAFKRVSQLKVHMRAVHLSCPRPHTCSYCTRSFSSANGLRLHSRTHTHAVEKSIICVHCSLSFTTNASLSRHMAVHTDRRPFSCAKCSSAFRTQLQLRKHTKIHDPTLVKSQRISKKVPAIIFSEEQTSALANQDVDMAGSVSEKMLIASAIEVNRDGSAEGCKKFDTEPAFANKCKFCPKSFRKPSDLVRHVRIHTGERPFRCDHCYRSFTVKSTLNSHRKTHISDLPKMFACHVCNLRFSTKGSLKVHMRLHTGSKPFKCPLCPLRFRTSGHRKAHLQSHAHSGNGSRARKTQQALSITEEETNQEMQEILTHQIITEDGSVVEVDTAALLAAGGTLDGSPLQLQINDQLLQQLQFQSGGNVVIQENGTVHFVSSGDADHGTDCENIENPVMPLGIDQEQSVASNQDLPSLLPTIEEISAAQEQVERGKQQETDDISGMHFEIHTDEHGQIVNIHQALDGSGVILADLNIADVTKVNIDGSEFQILDGVTEVNPENDLDANGFVTLDISDIIMAAPNSKRKEKISKSKSDSSGQTAHTCSVCGKIFGKPSQLQRHARIHTGERPFPCTQCWKAFNQKNALKAHMKRHTGERPFKCPHCEHAFTQRGNLKTHIGRAHPHSAGVENSKKRKMLSIPKNNILDDVSFRLDLEGVVGDLFPQMQAATEAEAD</sequence>
<dbReference type="EMBL" id="JAHWGI010000970">
    <property type="protein sequence ID" value="KAK3919206.1"/>
    <property type="molecule type" value="Genomic_DNA"/>
</dbReference>
<dbReference type="PROSITE" id="PS50157">
    <property type="entry name" value="ZINC_FINGER_C2H2_2"/>
    <property type="match status" value="28"/>
</dbReference>
<dbReference type="GO" id="GO:0001228">
    <property type="term" value="F:DNA-binding transcription activator activity, RNA polymerase II-specific"/>
    <property type="evidence" value="ECO:0007669"/>
    <property type="project" value="TreeGrafter"/>
</dbReference>
<keyword evidence="5 11" id="KW-0863">Zinc-finger</keyword>
<dbReference type="InterPro" id="IPR013087">
    <property type="entry name" value="Znf_C2H2_type"/>
</dbReference>
<dbReference type="FunFam" id="3.30.160.60:FF:001818">
    <property type="entry name" value="GDNF-inducible zinc finger protein 1 isoform X1"/>
    <property type="match status" value="2"/>
</dbReference>
<evidence type="ECO:0000256" key="7">
    <source>
        <dbReference type="ARBA" id="ARBA00023015"/>
    </source>
</evidence>
<dbReference type="GO" id="GO:0008270">
    <property type="term" value="F:zinc ion binding"/>
    <property type="evidence" value="ECO:0007669"/>
    <property type="project" value="UniProtKB-KW"/>
</dbReference>
<dbReference type="FunFam" id="3.30.160.60:FF:001289">
    <property type="entry name" value="Zinc finger protein 574"/>
    <property type="match status" value="1"/>
</dbReference>
<evidence type="ECO:0000256" key="10">
    <source>
        <dbReference type="ARBA" id="ARBA00023242"/>
    </source>
</evidence>
<dbReference type="GO" id="GO:0000978">
    <property type="term" value="F:RNA polymerase II cis-regulatory region sequence-specific DNA binding"/>
    <property type="evidence" value="ECO:0007669"/>
    <property type="project" value="TreeGrafter"/>
</dbReference>
<evidence type="ECO:0000256" key="8">
    <source>
        <dbReference type="ARBA" id="ARBA00023125"/>
    </source>
</evidence>
<feature type="domain" description="C2H2-type" evidence="13">
    <location>
        <begin position="292"/>
        <end position="319"/>
    </location>
</feature>
<dbReference type="SUPFAM" id="SSF57667">
    <property type="entry name" value="beta-beta-alpha zinc fingers"/>
    <property type="match status" value="14"/>
</dbReference>
<keyword evidence="15" id="KW-1185">Reference proteome</keyword>
<comment type="caution">
    <text evidence="14">The sequence shown here is derived from an EMBL/GenBank/DDBJ whole genome shotgun (WGS) entry which is preliminary data.</text>
</comment>
<dbReference type="PROSITE" id="PS00028">
    <property type="entry name" value="ZINC_FINGER_C2H2_1"/>
    <property type="match status" value="27"/>
</dbReference>
<feature type="domain" description="C2H2-type" evidence="13">
    <location>
        <begin position="375"/>
        <end position="402"/>
    </location>
</feature>
<evidence type="ECO:0000256" key="2">
    <source>
        <dbReference type="ARBA" id="ARBA00004123"/>
    </source>
</evidence>
<feature type="domain" description="C2H2-type" evidence="13">
    <location>
        <begin position="1810"/>
        <end position="1837"/>
    </location>
</feature>
<feature type="domain" description="C2H2-type" evidence="13">
    <location>
        <begin position="787"/>
        <end position="809"/>
    </location>
</feature>
<dbReference type="Gene3D" id="3.30.160.60">
    <property type="entry name" value="Classic Zinc Finger"/>
    <property type="match status" value="23"/>
</dbReference>
<keyword evidence="10" id="KW-0539">Nucleus</keyword>
<feature type="domain" description="C2H2-type" evidence="13">
    <location>
        <begin position="1503"/>
        <end position="1530"/>
    </location>
</feature>
<feature type="domain" description="C2H2-type" evidence="13">
    <location>
        <begin position="1473"/>
        <end position="1500"/>
    </location>
</feature>
<protein>
    <submittedName>
        <fullName evidence="14">Zinc finger protein 236</fullName>
    </submittedName>
</protein>
<dbReference type="Pfam" id="PF13912">
    <property type="entry name" value="zf-C2H2_6"/>
    <property type="match status" value="1"/>
</dbReference>
<feature type="domain" description="C2H2-type" evidence="13">
    <location>
        <begin position="511"/>
        <end position="539"/>
    </location>
</feature>
<dbReference type="Pfam" id="PF00096">
    <property type="entry name" value="zf-C2H2"/>
    <property type="match status" value="19"/>
</dbReference>
<evidence type="ECO:0000256" key="12">
    <source>
        <dbReference type="SAM" id="MobiDB-lite"/>
    </source>
</evidence>
<keyword evidence="8" id="KW-0238">DNA-binding</keyword>
<evidence type="ECO:0000256" key="1">
    <source>
        <dbReference type="ARBA" id="ARBA00003767"/>
    </source>
</evidence>
<gene>
    <name evidence="14" type="ORF">KUF71_008355</name>
</gene>
<comment type="function">
    <text evidence="1">May be involved in transcriptional regulation.</text>
</comment>
<dbReference type="PANTHER" id="PTHR24376">
    <property type="entry name" value="ZINC FINGER PROTEIN"/>
    <property type="match status" value="1"/>
</dbReference>
<dbReference type="FunFam" id="3.30.160.60:FF:000301">
    <property type="entry name" value="Zinc finger protein 236"/>
    <property type="match status" value="1"/>
</dbReference>
<feature type="domain" description="C2H2-type" evidence="13">
    <location>
        <begin position="320"/>
        <end position="347"/>
    </location>
</feature>
<dbReference type="FunFam" id="3.30.160.60:FF:000097">
    <property type="entry name" value="Zinc finger protein"/>
    <property type="match status" value="1"/>
</dbReference>
<feature type="domain" description="C2H2-type" evidence="13">
    <location>
        <begin position="1325"/>
        <end position="1352"/>
    </location>
</feature>
<feature type="domain" description="C2H2-type" evidence="13">
    <location>
        <begin position="731"/>
        <end position="758"/>
    </location>
</feature>
<dbReference type="FunFam" id="3.30.160.60:FF:001115">
    <property type="entry name" value="Zinc finger protein 236"/>
    <property type="match status" value="1"/>
</dbReference>
<evidence type="ECO:0000256" key="5">
    <source>
        <dbReference type="ARBA" id="ARBA00022771"/>
    </source>
</evidence>
<feature type="domain" description="C2H2-type" evidence="13">
    <location>
        <begin position="703"/>
        <end position="730"/>
    </location>
</feature>
<evidence type="ECO:0000256" key="11">
    <source>
        <dbReference type="PROSITE-ProRule" id="PRU00042"/>
    </source>
</evidence>
<organism evidence="14 15">
    <name type="scientific">Frankliniella fusca</name>
    <dbReference type="NCBI Taxonomy" id="407009"/>
    <lineage>
        <taxon>Eukaryota</taxon>
        <taxon>Metazoa</taxon>
        <taxon>Ecdysozoa</taxon>
        <taxon>Arthropoda</taxon>
        <taxon>Hexapoda</taxon>
        <taxon>Insecta</taxon>
        <taxon>Pterygota</taxon>
        <taxon>Neoptera</taxon>
        <taxon>Paraneoptera</taxon>
        <taxon>Thysanoptera</taxon>
        <taxon>Terebrantia</taxon>
        <taxon>Thripoidea</taxon>
        <taxon>Thripidae</taxon>
        <taxon>Frankliniella</taxon>
    </lineage>
</organism>
<dbReference type="Proteomes" id="UP001219518">
    <property type="component" value="Unassembled WGS sequence"/>
</dbReference>
<feature type="domain" description="C2H2-type" evidence="13">
    <location>
        <begin position="1353"/>
        <end position="1375"/>
    </location>
</feature>
<feature type="region of interest" description="Disordered" evidence="12">
    <location>
        <begin position="264"/>
        <end position="288"/>
    </location>
</feature>
<feature type="region of interest" description="Disordered" evidence="12">
    <location>
        <begin position="619"/>
        <end position="645"/>
    </location>
</feature>
<dbReference type="FunFam" id="3.30.160.60:FF:002343">
    <property type="entry name" value="Zinc finger protein 33A"/>
    <property type="match status" value="2"/>
</dbReference>
<dbReference type="FunFam" id="3.30.160.60:FF:000446">
    <property type="entry name" value="Zinc finger protein"/>
    <property type="match status" value="1"/>
</dbReference>
<accession>A0AAE1LGD0</accession>
<feature type="domain" description="C2H2-type" evidence="13">
    <location>
        <begin position="1295"/>
        <end position="1324"/>
    </location>
</feature>
<dbReference type="PANTHER" id="PTHR24376:SF38">
    <property type="entry name" value="ZINC FINGER PROTEIN 445"/>
    <property type="match status" value="1"/>
</dbReference>
<dbReference type="FunFam" id="3.30.160.60:FF:000264">
    <property type="entry name" value="Zinc finger protein 236"/>
    <property type="match status" value="1"/>
</dbReference>
<evidence type="ECO:0000259" key="13">
    <source>
        <dbReference type="PROSITE" id="PS50157"/>
    </source>
</evidence>
<keyword evidence="6" id="KW-0862">Zinc</keyword>
<evidence type="ECO:0000256" key="3">
    <source>
        <dbReference type="ARBA" id="ARBA00022723"/>
    </source>
</evidence>
<proteinExistence type="predicted"/>
<evidence type="ECO:0000256" key="4">
    <source>
        <dbReference type="ARBA" id="ARBA00022737"/>
    </source>
</evidence>
<dbReference type="FunFam" id="3.30.160.60:FF:000130">
    <property type="entry name" value="Spalt-like transcription factor 4"/>
    <property type="match status" value="2"/>
</dbReference>
<dbReference type="SMART" id="SM00355">
    <property type="entry name" value="ZnF_C2H2"/>
    <property type="match status" value="28"/>
</dbReference>
<feature type="domain" description="C2H2-type" evidence="13">
    <location>
        <begin position="455"/>
        <end position="482"/>
    </location>
</feature>
<evidence type="ECO:0000313" key="14">
    <source>
        <dbReference type="EMBL" id="KAK3919206.1"/>
    </source>
</evidence>
<feature type="domain" description="C2H2-type" evidence="13">
    <location>
        <begin position="347"/>
        <end position="374"/>
    </location>
</feature>
<dbReference type="InterPro" id="IPR036236">
    <property type="entry name" value="Znf_C2H2_sf"/>
</dbReference>
<dbReference type="GO" id="GO:0005634">
    <property type="term" value="C:nucleus"/>
    <property type="evidence" value="ECO:0007669"/>
    <property type="project" value="UniProtKB-SubCell"/>
</dbReference>
<feature type="domain" description="C2H2-type" evidence="13">
    <location>
        <begin position="410"/>
        <end position="437"/>
    </location>
</feature>
<reference evidence="14" key="2">
    <citation type="journal article" date="2023" name="BMC Genomics">
        <title>Pest status, molecular evolution, and epigenetic factors derived from the genome assembly of Frankliniella fusca, a thysanopteran phytovirus vector.</title>
        <authorList>
            <person name="Catto M.A."/>
            <person name="Labadie P.E."/>
            <person name="Jacobson A.L."/>
            <person name="Kennedy G.G."/>
            <person name="Srinivasan R."/>
            <person name="Hunt B.G."/>
        </authorList>
    </citation>
    <scope>NUCLEOTIDE SEQUENCE</scope>
    <source>
        <strain evidence="14">PL_HMW_Pooled</strain>
    </source>
</reference>